<comment type="caution">
    <text evidence="1">The sequence shown here is derived from an EMBL/GenBank/DDBJ whole genome shotgun (WGS) entry which is preliminary data.</text>
</comment>
<dbReference type="RefSeq" id="WP_226933566.1">
    <property type="nucleotide sequence ID" value="NZ_JACDXX010000001.1"/>
</dbReference>
<dbReference type="EMBL" id="JACDXX010000001">
    <property type="protein sequence ID" value="MCB5408695.1"/>
    <property type="molecule type" value="Genomic_DNA"/>
</dbReference>
<accession>A0ABS8CIK9</accession>
<name>A0ABS8CIK9_9RHOB</name>
<organism evidence="1 2">
    <name type="scientific">Pseudogemmobacter faecipullorum</name>
    <dbReference type="NCBI Taxonomy" id="2755041"/>
    <lineage>
        <taxon>Bacteria</taxon>
        <taxon>Pseudomonadati</taxon>
        <taxon>Pseudomonadota</taxon>
        <taxon>Alphaproteobacteria</taxon>
        <taxon>Rhodobacterales</taxon>
        <taxon>Paracoccaceae</taxon>
        <taxon>Pseudogemmobacter</taxon>
    </lineage>
</organism>
<dbReference type="Proteomes" id="UP001198571">
    <property type="component" value="Unassembled WGS sequence"/>
</dbReference>
<evidence type="ECO:0000313" key="2">
    <source>
        <dbReference type="Proteomes" id="UP001198571"/>
    </source>
</evidence>
<gene>
    <name evidence="1" type="ORF">H0485_01565</name>
</gene>
<keyword evidence="2" id="KW-1185">Reference proteome</keyword>
<protein>
    <recommendedName>
        <fullName evidence="3">Porin</fullName>
    </recommendedName>
</protein>
<proteinExistence type="predicted"/>
<evidence type="ECO:0000313" key="1">
    <source>
        <dbReference type="EMBL" id="MCB5408695.1"/>
    </source>
</evidence>
<reference evidence="1 2" key="1">
    <citation type="submission" date="2020-07" db="EMBL/GenBank/DDBJ databases">
        <title>Pseudogemmobacter sp. nov., isolated from poultry manure in Taiwan.</title>
        <authorList>
            <person name="Lin S.-Y."/>
            <person name="Tang Y.-S."/>
            <person name="Young C.-C."/>
        </authorList>
    </citation>
    <scope>NUCLEOTIDE SEQUENCE [LARGE SCALE GENOMIC DNA]</scope>
    <source>
        <strain evidence="1 2">CC-YST710</strain>
    </source>
</reference>
<sequence>MLKQQYICGLGAAFFCSLIPITGAAAQELNLYGGAALEYYTKNDDGPSKTDLNGYLELDYNGLYGGIWAELTDWDDSNEIDLYFGYRGESGQISYDLSYYYYVYPQVDDADYGEIVLALGYNATDTFGIGFEVYHDPESGNGSAYINPWITAGDKLTFDIYWGKYDEGLGSFSEWEAGVKYALSDEVSLGLRYYDGEEYDDYIRLQLAWDTTLFTR</sequence>
<evidence type="ECO:0008006" key="3">
    <source>
        <dbReference type="Google" id="ProtNLM"/>
    </source>
</evidence>